<reference evidence="5 6" key="1">
    <citation type="submission" date="2018-05" db="EMBL/GenBank/DDBJ databases">
        <title>Genome sequencing and assembly of the regulated plant pathogen Lachnellula willkommii and related sister species for the development of diagnostic species identification markers.</title>
        <authorList>
            <person name="Giroux E."/>
            <person name="Bilodeau G."/>
        </authorList>
    </citation>
    <scope>NUCLEOTIDE SEQUENCE [LARGE SCALE GENOMIC DNA]</scope>
    <source>
        <strain evidence="5 6">CBS 268.59</strain>
    </source>
</reference>
<feature type="signal peptide" evidence="2">
    <location>
        <begin position="1"/>
        <end position="16"/>
    </location>
</feature>
<dbReference type="PROSITE" id="PS51791">
    <property type="entry name" value="HSAC2"/>
    <property type="match status" value="1"/>
</dbReference>
<dbReference type="Proteomes" id="UP000469558">
    <property type="component" value="Unassembled WGS sequence"/>
</dbReference>
<feature type="region of interest" description="Disordered" evidence="1">
    <location>
        <begin position="118"/>
        <end position="175"/>
    </location>
</feature>
<organism evidence="5 6">
    <name type="scientific">Lachnellula suecica</name>
    <dbReference type="NCBI Taxonomy" id="602035"/>
    <lineage>
        <taxon>Eukaryota</taxon>
        <taxon>Fungi</taxon>
        <taxon>Dikarya</taxon>
        <taxon>Ascomycota</taxon>
        <taxon>Pezizomycotina</taxon>
        <taxon>Leotiomycetes</taxon>
        <taxon>Helotiales</taxon>
        <taxon>Lachnaceae</taxon>
        <taxon>Lachnellula</taxon>
    </lineage>
</organism>
<dbReference type="GO" id="GO:0043812">
    <property type="term" value="F:phosphatidylinositol-4-phosphate phosphatase activity"/>
    <property type="evidence" value="ECO:0007669"/>
    <property type="project" value="TreeGrafter"/>
</dbReference>
<dbReference type="InterPro" id="IPR002013">
    <property type="entry name" value="SAC_dom"/>
</dbReference>
<dbReference type="PROSITE" id="PS50275">
    <property type="entry name" value="SAC"/>
    <property type="match status" value="1"/>
</dbReference>
<dbReference type="Pfam" id="PF02383">
    <property type="entry name" value="Syja_N"/>
    <property type="match status" value="1"/>
</dbReference>
<feature type="region of interest" description="Disordered" evidence="1">
    <location>
        <begin position="208"/>
        <end position="248"/>
    </location>
</feature>
<comment type="caution">
    <text evidence="5">The sequence shown here is derived from an EMBL/GenBank/DDBJ whole genome shotgun (WGS) entry which is preliminary data.</text>
</comment>
<keyword evidence="2" id="KW-0732">Signal</keyword>
<evidence type="ECO:0000256" key="2">
    <source>
        <dbReference type="SAM" id="SignalP"/>
    </source>
</evidence>
<proteinExistence type="predicted"/>
<dbReference type="AlphaFoldDB" id="A0A8T9CF58"/>
<feature type="compositionally biased region" description="Low complexity" evidence="1">
    <location>
        <begin position="847"/>
        <end position="874"/>
    </location>
</feature>
<dbReference type="PANTHER" id="PTHR45662:SF7">
    <property type="entry name" value="SACI DOMAIN PROTEIN (AFU_ORTHOLOGUE AFUA_1G15890)"/>
    <property type="match status" value="1"/>
</dbReference>
<evidence type="ECO:0000256" key="1">
    <source>
        <dbReference type="SAM" id="MobiDB-lite"/>
    </source>
</evidence>
<evidence type="ECO:0000313" key="5">
    <source>
        <dbReference type="EMBL" id="TVY82580.1"/>
    </source>
</evidence>
<dbReference type="OrthoDB" id="405996at2759"/>
<feature type="region of interest" description="Disordered" evidence="1">
    <location>
        <begin position="842"/>
        <end position="874"/>
    </location>
</feature>
<keyword evidence="6" id="KW-1185">Reference proteome</keyword>
<dbReference type="GO" id="GO:0005783">
    <property type="term" value="C:endoplasmic reticulum"/>
    <property type="evidence" value="ECO:0007669"/>
    <property type="project" value="TreeGrafter"/>
</dbReference>
<sequence length="971" mass="106763">MPGLVRKLLIFAAVDGLILQPLAQKGQRPASAAKISYNEQHSIAPVTKDEGEGEDSSKSFEAFGIVGLLTVSKSSFLISITRRQQVAIVQGKPIFAITEVALTPLASRAEADAAITHTQKSLQRKATDNNGLEDSDTEGEEEEVSTVSDDVEDDESHPAAVGPVTGEHKRSSSVAEDVMARKGGYGRFAKKWFSKKGWTADQRRNLGMTASESDDNPPKVTTAVATDGGNDISGASTTAGSSSKDRMDKDSAASLLPKLLRTTQILFGTSRSFYFSYDYDITRSLLNRQILNPELPLHTQVDPLFFWNMKIIQPFIDAGQSSFVMPLMQGFIGQQEFEMDTEPPKPIIGLDGPDQKSSMEMTDMSPSHKIPDPVEVPATDGSSDIPKFSDIPPSKSMKPYLITLISRRSVKRAGLRYLRRGVDDEGHTANSVETEQILSDPEWKPSSKVHSFVQIRGSIPVFFSQSPFSFKPVPQVQHSTETNYQAFVKHFENVSDRYGSVQVASLVERHGPEAIVGDKYEQLMTRLNESGGIKGSPVAFEWFDFHSACRGMKFENVSLLMDALGEKLDTFGYTVEQDGIQVSRQSGVLRTNCMDCLDRTNVVQNSFGKRALELQLKTEGIDLSLQQDQTAQWFNILWADNGDAISKQYASTAALKGDFTRTRKRDYKGALTDMGLSISRFYSGIVNDYFSQAAIDFLLGNVTSVVFEDFETSMMSRDPAVSMYKMRQQAIEACQKLVVADEHEEFIGGWTLLAPHMPNTIKSMPFEESVLLLTDSGLYSCRFDWNLEKVSSFERVSLEHIINIKYGTYITSTLSASQADEQRNVGFVVTYTAGANDITRVNTRSMSSLSRPSTDLPSSTSPSTSTSTSGLASLIQGTTSATTTNKVLALKALPSRDAAAEGHESRLSEVEQVKTICAEIERMVLHGQVVEVGTERRALVEGGDIISLAEARKSTGLLEQLGHSFKKLIWA</sequence>
<dbReference type="EMBL" id="QGMK01000299">
    <property type="protein sequence ID" value="TVY82580.1"/>
    <property type="molecule type" value="Genomic_DNA"/>
</dbReference>
<feature type="region of interest" description="Disordered" evidence="1">
    <location>
        <begin position="352"/>
        <end position="371"/>
    </location>
</feature>
<feature type="domain" description="HSac2" evidence="4">
    <location>
        <begin position="721"/>
        <end position="875"/>
    </location>
</feature>
<dbReference type="InterPro" id="IPR022158">
    <property type="entry name" value="Inositol_phosphatase"/>
</dbReference>
<feature type="compositionally biased region" description="Low complexity" evidence="1">
    <location>
        <begin position="233"/>
        <end position="242"/>
    </location>
</feature>
<accession>A0A8T9CF58</accession>
<gene>
    <name evidence="5" type="primary">INPP5F</name>
    <name evidence="5" type="ORF">LSUE1_G002298</name>
</gene>
<protein>
    <submittedName>
        <fullName evidence="5">Phosphatidylinositide phosphatase</fullName>
    </submittedName>
</protein>
<dbReference type="GO" id="GO:0046856">
    <property type="term" value="P:phosphatidylinositol dephosphorylation"/>
    <property type="evidence" value="ECO:0007669"/>
    <property type="project" value="TreeGrafter"/>
</dbReference>
<dbReference type="Pfam" id="PF12456">
    <property type="entry name" value="hSac2"/>
    <property type="match status" value="1"/>
</dbReference>
<name>A0A8T9CF58_9HELO</name>
<dbReference type="InterPro" id="IPR034753">
    <property type="entry name" value="hSac2"/>
</dbReference>
<dbReference type="PANTHER" id="PTHR45662">
    <property type="entry name" value="PHOSPHATIDYLINOSITIDE PHOSPHATASE SAC1"/>
    <property type="match status" value="1"/>
</dbReference>
<feature type="compositionally biased region" description="Acidic residues" evidence="1">
    <location>
        <begin position="131"/>
        <end position="155"/>
    </location>
</feature>
<evidence type="ECO:0000259" key="4">
    <source>
        <dbReference type="PROSITE" id="PS51791"/>
    </source>
</evidence>
<feature type="domain" description="SAC" evidence="3">
    <location>
        <begin position="269"/>
        <end position="651"/>
    </location>
</feature>
<evidence type="ECO:0000259" key="3">
    <source>
        <dbReference type="PROSITE" id="PS50275"/>
    </source>
</evidence>
<feature type="chain" id="PRO_5035843162" evidence="2">
    <location>
        <begin position="17"/>
        <end position="971"/>
    </location>
</feature>
<evidence type="ECO:0000313" key="6">
    <source>
        <dbReference type="Proteomes" id="UP000469558"/>
    </source>
</evidence>